<sequence length="46" mass="5196">MTLRQVFLATVLQPSLARRLRVRRTRSAESGSPGRTRTSDMVVNSH</sequence>
<gene>
    <name evidence="2" type="ORF">METZ01_LOCUS447261</name>
</gene>
<organism evidence="2">
    <name type="scientific">marine metagenome</name>
    <dbReference type="NCBI Taxonomy" id="408172"/>
    <lineage>
        <taxon>unclassified sequences</taxon>
        <taxon>metagenomes</taxon>
        <taxon>ecological metagenomes</taxon>
    </lineage>
</organism>
<feature type="region of interest" description="Disordered" evidence="1">
    <location>
        <begin position="22"/>
        <end position="46"/>
    </location>
</feature>
<protein>
    <submittedName>
        <fullName evidence="2">Uncharacterized protein</fullName>
    </submittedName>
</protein>
<dbReference type="EMBL" id="UINC01183585">
    <property type="protein sequence ID" value="SVD94407.1"/>
    <property type="molecule type" value="Genomic_DNA"/>
</dbReference>
<accession>A0A382ZFV0</accession>
<dbReference type="AlphaFoldDB" id="A0A382ZFV0"/>
<evidence type="ECO:0000313" key="2">
    <source>
        <dbReference type="EMBL" id="SVD94407.1"/>
    </source>
</evidence>
<feature type="compositionally biased region" description="Polar residues" evidence="1">
    <location>
        <begin position="28"/>
        <end position="46"/>
    </location>
</feature>
<evidence type="ECO:0000256" key="1">
    <source>
        <dbReference type="SAM" id="MobiDB-lite"/>
    </source>
</evidence>
<reference evidence="2" key="1">
    <citation type="submission" date="2018-05" db="EMBL/GenBank/DDBJ databases">
        <authorList>
            <person name="Lanie J.A."/>
            <person name="Ng W.-L."/>
            <person name="Kazmierczak K.M."/>
            <person name="Andrzejewski T.M."/>
            <person name="Davidsen T.M."/>
            <person name="Wayne K.J."/>
            <person name="Tettelin H."/>
            <person name="Glass J.I."/>
            <person name="Rusch D."/>
            <person name="Podicherti R."/>
            <person name="Tsui H.-C.T."/>
            <person name="Winkler M.E."/>
        </authorList>
    </citation>
    <scope>NUCLEOTIDE SEQUENCE</scope>
</reference>
<name>A0A382ZFV0_9ZZZZ</name>
<proteinExistence type="predicted"/>
<feature type="non-terminal residue" evidence="2">
    <location>
        <position position="46"/>
    </location>
</feature>